<dbReference type="EMBL" id="CAUYUE010000017">
    <property type="protein sequence ID" value="CAK0787491.1"/>
    <property type="molecule type" value="Genomic_DNA"/>
</dbReference>
<sequence length="156" mass="16790">MVAANICAGSVTQGPAGCRQGHLPKRSALCTWRRISCTAIREKKEGLHLSNRALILGKVQMPMLWASSAHAEDLKEAVEGAATAATQATSGPPTILGLNLFEVLLLAAPPVLYLAFNIYRSQVNQQAKLVDFVSILAAIVIFGNIFSVLVFKVRLY</sequence>
<keyword evidence="1" id="KW-0812">Transmembrane</keyword>
<keyword evidence="3" id="KW-1185">Reference proteome</keyword>
<gene>
    <name evidence="2" type="ORF">CVIRNUC_010711</name>
</gene>
<comment type="caution">
    <text evidence="2">The sequence shown here is derived from an EMBL/GenBank/DDBJ whole genome shotgun (WGS) entry which is preliminary data.</text>
</comment>
<keyword evidence="1" id="KW-1133">Transmembrane helix</keyword>
<protein>
    <submittedName>
        <fullName evidence="2">Uncharacterized protein</fullName>
    </submittedName>
</protein>
<name>A0AAV1ILI2_9CHLO</name>
<dbReference type="AlphaFoldDB" id="A0AAV1ILI2"/>
<keyword evidence="1" id="KW-0472">Membrane</keyword>
<evidence type="ECO:0000313" key="3">
    <source>
        <dbReference type="Proteomes" id="UP001314263"/>
    </source>
</evidence>
<accession>A0AAV1ILI2</accession>
<reference evidence="2 3" key="1">
    <citation type="submission" date="2023-10" db="EMBL/GenBank/DDBJ databases">
        <authorList>
            <person name="Maclean D."/>
            <person name="Macfadyen A."/>
        </authorList>
    </citation>
    <scope>NUCLEOTIDE SEQUENCE [LARGE SCALE GENOMIC DNA]</scope>
</reference>
<evidence type="ECO:0000313" key="2">
    <source>
        <dbReference type="EMBL" id="CAK0787491.1"/>
    </source>
</evidence>
<organism evidence="2 3">
    <name type="scientific">Coccomyxa viridis</name>
    <dbReference type="NCBI Taxonomy" id="1274662"/>
    <lineage>
        <taxon>Eukaryota</taxon>
        <taxon>Viridiplantae</taxon>
        <taxon>Chlorophyta</taxon>
        <taxon>core chlorophytes</taxon>
        <taxon>Trebouxiophyceae</taxon>
        <taxon>Trebouxiophyceae incertae sedis</taxon>
        <taxon>Coccomyxaceae</taxon>
        <taxon>Coccomyxa</taxon>
    </lineage>
</organism>
<proteinExistence type="predicted"/>
<feature type="transmembrane region" description="Helical" evidence="1">
    <location>
        <begin position="129"/>
        <end position="151"/>
    </location>
</feature>
<feature type="transmembrane region" description="Helical" evidence="1">
    <location>
        <begin position="95"/>
        <end position="117"/>
    </location>
</feature>
<evidence type="ECO:0000256" key="1">
    <source>
        <dbReference type="SAM" id="Phobius"/>
    </source>
</evidence>
<dbReference type="Proteomes" id="UP001314263">
    <property type="component" value="Unassembled WGS sequence"/>
</dbReference>